<evidence type="ECO:0000313" key="2">
    <source>
        <dbReference type="Proteomes" id="UP001152795"/>
    </source>
</evidence>
<dbReference type="AlphaFoldDB" id="A0A6S7G9U1"/>
<dbReference type="Proteomes" id="UP001152795">
    <property type="component" value="Unassembled WGS sequence"/>
</dbReference>
<name>A0A6S7G9U1_PARCT</name>
<evidence type="ECO:0000313" key="1">
    <source>
        <dbReference type="EMBL" id="CAB3985226.1"/>
    </source>
</evidence>
<comment type="caution">
    <text evidence="1">The sequence shown here is derived from an EMBL/GenBank/DDBJ whole genome shotgun (WGS) entry which is preliminary data.</text>
</comment>
<keyword evidence="2" id="KW-1185">Reference proteome</keyword>
<gene>
    <name evidence="1" type="ORF">PACLA_8A004958</name>
</gene>
<protein>
    <submittedName>
        <fullName evidence="1">Uncharacterized protein</fullName>
    </submittedName>
</protein>
<proteinExistence type="predicted"/>
<organism evidence="1 2">
    <name type="scientific">Paramuricea clavata</name>
    <name type="common">Red gorgonian</name>
    <name type="synonym">Violescent sea-whip</name>
    <dbReference type="NCBI Taxonomy" id="317549"/>
    <lineage>
        <taxon>Eukaryota</taxon>
        <taxon>Metazoa</taxon>
        <taxon>Cnidaria</taxon>
        <taxon>Anthozoa</taxon>
        <taxon>Octocorallia</taxon>
        <taxon>Malacalcyonacea</taxon>
        <taxon>Plexauridae</taxon>
        <taxon>Paramuricea</taxon>
    </lineage>
</organism>
<sequence>MADEVDKRKTIRLCLSNMIRANRKRRLLMHMALNNLLARRRQLLCVCYVMLMFTARRNVVARVPRVRSCRSRIRPVLQRQNVTEEPISPEERLGICLYRLGRGDYFYTIAEMVGRGISTVSAIVQEVSEVLVEHLWHEAISSNLPKCREGFEKKIVDMEELLMAVPLQLGSLRWLSYSDEMSSRRPCSM</sequence>
<reference evidence="1" key="1">
    <citation type="submission" date="2020-04" db="EMBL/GenBank/DDBJ databases">
        <authorList>
            <person name="Alioto T."/>
            <person name="Alioto T."/>
            <person name="Gomez Garrido J."/>
        </authorList>
    </citation>
    <scope>NUCLEOTIDE SEQUENCE</scope>
    <source>
        <strain evidence="1">A484AB</strain>
    </source>
</reference>
<dbReference type="EMBL" id="CACRXK020000844">
    <property type="protein sequence ID" value="CAB3985226.1"/>
    <property type="molecule type" value="Genomic_DNA"/>
</dbReference>
<accession>A0A6S7G9U1</accession>